<dbReference type="CDD" id="cd00130">
    <property type="entry name" value="PAS"/>
    <property type="match status" value="1"/>
</dbReference>
<dbReference type="CDD" id="cd16917">
    <property type="entry name" value="HATPase_UhpB-NarQ-NarX-like"/>
    <property type="match status" value="1"/>
</dbReference>
<keyword evidence="9" id="KW-0808">Transferase</keyword>
<evidence type="ECO:0000313" key="18">
    <source>
        <dbReference type="EMBL" id="MDO1450666.1"/>
    </source>
</evidence>
<keyword evidence="19" id="KW-1185">Reference proteome</keyword>
<evidence type="ECO:0000256" key="7">
    <source>
        <dbReference type="ARBA" id="ARBA00022490"/>
    </source>
</evidence>
<dbReference type="PRINTS" id="PR00344">
    <property type="entry name" value="BCTRLSENSOR"/>
</dbReference>
<proteinExistence type="predicted"/>
<keyword evidence="11" id="KW-0418">Kinase</keyword>
<evidence type="ECO:0000256" key="11">
    <source>
        <dbReference type="ARBA" id="ARBA00022777"/>
    </source>
</evidence>
<dbReference type="InterPro" id="IPR003594">
    <property type="entry name" value="HATPase_dom"/>
</dbReference>
<evidence type="ECO:0000256" key="12">
    <source>
        <dbReference type="ARBA" id="ARBA00023004"/>
    </source>
</evidence>
<comment type="subcellular location">
    <subcellularLocation>
        <location evidence="3">Cytoplasm</location>
    </subcellularLocation>
</comment>
<evidence type="ECO:0000256" key="5">
    <source>
        <dbReference type="ARBA" id="ARBA00017322"/>
    </source>
</evidence>
<feature type="domain" description="PAC" evidence="17">
    <location>
        <begin position="223"/>
        <end position="275"/>
    </location>
</feature>
<gene>
    <name evidence="18" type="ORF">Q0590_30615</name>
</gene>
<dbReference type="Pfam" id="PF07730">
    <property type="entry name" value="HisKA_3"/>
    <property type="match status" value="1"/>
</dbReference>
<dbReference type="SMART" id="SM00091">
    <property type="entry name" value="PAS"/>
    <property type="match status" value="3"/>
</dbReference>
<feature type="domain" description="PAC" evidence="17">
    <location>
        <begin position="473"/>
        <end position="526"/>
    </location>
</feature>
<keyword evidence="8" id="KW-0597">Phosphoprotein</keyword>
<evidence type="ECO:0000313" key="19">
    <source>
        <dbReference type="Proteomes" id="UP001168528"/>
    </source>
</evidence>
<evidence type="ECO:0000259" key="16">
    <source>
        <dbReference type="PROSITE" id="PS50109"/>
    </source>
</evidence>
<dbReference type="SMART" id="SM00387">
    <property type="entry name" value="HATPase_c"/>
    <property type="match status" value="1"/>
</dbReference>
<keyword evidence="12" id="KW-0408">Iron</keyword>
<organism evidence="18 19">
    <name type="scientific">Rhodocytophaga aerolata</name>
    <dbReference type="NCBI Taxonomy" id="455078"/>
    <lineage>
        <taxon>Bacteria</taxon>
        <taxon>Pseudomonadati</taxon>
        <taxon>Bacteroidota</taxon>
        <taxon>Cytophagia</taxon>
        <taxon>Cytophagales</taxon>
        <taxon>Rhodocytophagaceae</taxon>
        <taxon>Rhodocytophaga</taxon>
    </lineage>
</organism>
<accession>A0ABT8REW8</accession>
<comment type="cofactor">
    <cofactor evidence="2">
        <name>[4Fe-4S] cluster</name>
        <dbReference type="ChEBI" id="CHEBI:49883"/>
    </cofactor>
</comment>
<dbReference type="PROSITE" id="PS50113">
    <property type="entry name" value="PAC"/>
    <property type="match status" value="2"/>
</dbReference>
<dbReference type="Pfam" id="PF08447">
    <property type="entry name" value="PAS_3"/>
    <property type="match status" value="1"/>
</dbReference>
<evidence type="ECO:0000256" key="3">
    <source>
        <dbReference type="ARBA" id="ARBA00004496"/>
    </source>
</evidence>
<dbReference type="EMBL" id="JAUKPO010000034">
    <property type="protein sequence ID" value="MDO1450666.1"/>
    <property type="molecule type" value="Genomic_DNA"/>
</dbReference>
<dbReference type="InterPro" id="IPR004358">
    <property type="entry name" value="Sig_transdc_His_kin-like_C"/>
</dbReference>
<dbReference type="PROSITE" id="PS50109">
    <property type="entry name" value="HIS_KIN"/>
    <property type="match status" value="1"/>
</dbReference>
<reference evidence="18" key="1">
    <citation type="submission" date="2023-07" db="EMBL/GenBank/DDBJ databases">
        <title>The genome sequence of Rhodocytophaga aerolata KACC 12507.</title>
        <authorList>
            <person name="Zhang X."/>
        </authorList>
    </citation>
    <scope>NUCLEOTIDE SEQUENCE</scope>
    <source>
        <strain evidence="18">KACC 12507</strain>
    </source>
</reference>
<dbReference type="Proteomes" id="UP001168528">
    <property type="component" value="Unassembled WGS sequence"/>
</dbReference>
<dbReference type="InterPro" id="IPR005467">
    <property type="entry name" value="His_kinase_dom"/>
</dbReference>
<evidence type="ECO:0000256" key="13">
    <source>
        <dbReference type="ARBA" id="ARBA00023014"/>
    </source>
</evidence>
<dbReference type="SUPFAM" id="SSF55874">
    <property type="entry name" value="ATPase domain of HSP90 chaperone/DNA topoisomerase II/histidine kinase"/>
    <property type="match status" value="1"/>
</dbReference>
<evidence type="ECO:0000256" key="9">
    <source>
        <dbReference type="ARBA" id="ARBA00022679"/>
    </source>
</evidence>
<dbReference type="InterPro" id="IPR000700">
    <property type="entry name" value="PAS-assoc_C"/>
</dbReference>
<evidence type="ECO:0000256" key="10">
    <source>
        <dbReference type="ARBA" id="ARBA00022723"/>
    </source>
</evidence>
<evidence type="ECO:0000256" key="15">
    <source>
        <dbReference type="ARBA" id="ARBA00030800"/>
    </source>
</evidence>
<sequence length="871" mass="99196">MKRPTSLPGEIRKIFEKVPDLYLILSPDLIILTASDLYLAAISTDREKIVGRNFLELIADNFTQSKTKAFLYLKASFQQVLSTKKPHRMVQQHYQLSMVQQADSDKEDKYWQLINTPVLDEQSEILYIIHKVEDSIDQQKGIEEIIRSHQTIQLILESSNAGMGRWNLQTGTAHWDEKGKAIIGFAREAEARTAQGWLERIHPADREKVIAHAQHCITEAKDFRMEYRVVHDSGEVHHILNTGYFQKDLKGHPSISNGMVQDITHLRQAEQALKESRDLLQAVFDALITHIAVFSSVRNETGEIIDFTYRLANPGLEKFAARNLVGSRYGELYPGARTSGILDKLKKVVETGHSVDFEQFYEGEGIRGWFCIQAVKLGDGLVVSMEDITRRKKAEEEKIINYQILRQAEEVARMGSWESDSTTGQLRWSEGMYRLFGMQSGLEVSPETYLDYVVEDDLPIAEKLVKILRGKPKPFEEYLRIKVKDKILALKIKAGPVKNGPGKSNTMLGVDLDITAIREAEVQVRESQELLQAVFDVSPIGILVGRAVRNQNQQIVDFEFLLVNQQAHHQGNQENIVEKQFLQQYPNLKTDGLFDDYINVVEIGKPLNREIRYFFAGQDKWFSVSAVKLYDGLIITSQDITRRKHLEEEYIQFRLKGQQQLLHAILVAQEEERRRISESLHNGVGQILYATKLNLERVAQLVPQQNEAAQQALQTTEKLLIEAIEQTRKVSHELVPVLLKDFGLVAALDDLCRKYEGVSLHIHCQVEGLFGRLVPYLELGFYRICQELINNLVKHSQATQARILLQKKDNQLLLEVEDNGKGITNTGEKKDGMGLAVIKDRVELLNGSFFITRPSTGIGTLVRIMVPVQLE</sequence>
<dbReference type="EC" id="2.7.13.3" evidence="4"/>
<keyword evidence="7" id="KW-0963">Cytoplasm</keyword>
<keyword evidence="6" id="KW-0004">4Fe-4S</keyword>
<dbReference type="InterPro" id="IPR013656">
    <property type="entry name" value="PAS_4"/>
</dbReference>
<dbReference type="SUPFAM" id="SSF55785">
    <property type="entry name" value="PYP-like sensor domain (PAS domain)"/>
    <property type="match status" value="5"/>
</dbReference>
<dbReference type="Pfam" id="PF02518">
    <property type="entry name" value="HATPase_c"/>
    <property type="match status" value="1"/>
</dbReference>
<dbReference type="InterPro" id="IPR011712">
    <property type="entry name" value="Sig_transdc_His_kin_sub3_dim/P"/>
</dbReference>
<comment type="function">
    <text evidence="14">Member of the two-component regulatory system NreB/NreC involved in the control of dissimilatory nitrate/nitrite reduction in response to oxygen. NreB functions as a direct oxygen sensor histidine kinase which is autophosphorylated, in the absence of oxygen, probably at the conserved histidine residue, and transfers its phosphate group probably to a conserved aspartate residue of NreC. NreB/NreC activates the expression of the nitrate (narGHJI) and nitrite (nir) reductase operons, as well as the putative nitrate transporter gene narT.</text>
</comment>
<keyword evidence="10" id="KW-0479">Metal-binding</keyword>
<comment type="caution">
    <text evidence="18">The sequence shown here is derived from an EMBL/GenBank/DDBJ whole genome shotgun (WGS) entry which is preliminary data.</text>
</comment>
<dbReference type="InterPro" id="IPR035965">
    <property type="entry name" value="PAS-like_dom_sf"/>
</dbReference>
<dbReference type="InterPro" id="IPR000014">
    <property type="entry name" value="PAS"/>
</dbReference>
<dbReference type="InterPro" id="IPR036890">
    <property type="entry name" value="HATPase_C_sf"/>
</dbReference>
<evidence type="ECO:0000256" key="6">
    <source>
        <dbReference type="ARBA" id="ARBA00022485"/>
    </source>
</evidence>
<evidence type="ECO:0000256" key="8">
    <source>
        <dbReference type="ARBA" id="ARBA00022553"/>
    </source>
</evidence>
<evidence type="ECO:0000256" key="1">
    <source>
        <dbReference type="ARBA" id="ARBA00000085"/>
    </source>
</evidence>
<protein>
    <recommendedName>
        <fullName evidence="5">Oxygen sensor histidine kinase NreB</fullName>
        <ecNumber evidence="4">2.7.13.3</ecNumber>
    </recommendedName>
    <alternativeName>
        <fullName evidence="15">Nitrogen regulation protein B</fullName>
    </alternativeName>
</protein>
<dbReference type="InterPro" id="IPR013655">
    <property type="entry name" value="PAS_fold_3"/>
</dbReference>
<feature type="domain" description="Histidine kinase" evidence="16">
    <location>
        <begin position="675"/>
        <end position="870"/>
    </location>
</feature>
<dbReference type="InterPro" id="IPR052162">
    <property type="entry name" value="Sensor_kinase/Photoreceptor"/>
</dbReference>
<evidence type="ECO:0000256" key="14">
    <source>
        <dbReference type="ARBA" id="ARBA00024827"/>
    </source>
</evidence>
<name>A0ABT8REW8_9BACT</name>
<dbReference type="Gene3D" id="3.30.565.10">
    <property type="entry name" value="Histidine kinase-like ATPase, C-terminal domain"/>
    <property type="match status" value="1"/>
</dbReference>
<evidence type="ECO:0000256" key="4">
    <source>
        <dbReference type="ARBA" id="ARBA00012438"/>
    </source>
</evidence>
<dbReference type="Gene3D" id="3.30.450.20">
    <property type="entry name" value="PAS domain"/>
    <property type="match status" value="5"/>
</dbReference>
<dbReference type="PANTHER" id="PTHR43304">
    <property type="entry name" value="PHYTOCHROME-LIKE PROTEIN CPH1"/>
    <property type="match status" value="1"/>
</dbReference>
<dbReference type="Pfam" id="PF08448">
    <property type="entry name" value="PAS_4"/>
    <property type="match status" value="1"/>
</dbReference>
<evidence type="ECO:0000256" key="2">
    <source>
        <dbReference type="ARBA" id="ARBA00001966"/>
    </source>
</evidence>
<evidence type="ECO:0000259" key="17">
    <source>
        <dbReference type="PROSITE" id="PS50113"/>
    </source>
</evidence>
<dbReference type="Gene3D" id="1.20.5.1930">
    <property type="match status" value="1"/>
</dbReference>
<dbReference type="RefSeq" id="WP_302041468.1">
    <property type="nucleotide sequence ID" value="NZ_JAUKPO010000034.1"/>
</dbReference>
<dbReference type="NCBIfam" id="TIGR00229">
    <property type="entry name" value="sensory_box"/>
    <property type="match status" value="1"/>
</dbReference>
<keyword evidence="13" id="KW-0411">Iron-sulfur</keyword>
<dbReference type="PANTHER" id="PTHR43304:SF1">
    <property type="entry name" value="PAC DOMAIN-CONTAINING PROTEIN"/>
    <property type="match status" value="1"/>
</dbReference>
<comment type="catalytic activity">
    <reaction evidence="1">
        <text>ATP + protein L-histidine = ADP + protein N-phospho-L-histidine.</text>
        <dbReference type="EC" id="2.7.13.3"/>
    </reaction>
</comment>